<reference evidence="2" key="1">
    <citation type="journal article" date="2019" name="Int. J. Syst. Evol. Microbiol.">
        <title>The Global Catalogue of Microorganisms (GCM) 10K type strain sequencing project: providing services to taxonomists for standard genome sequencing and annotation.</title>
        <authorList>
            <consortium name="The Broad Institute Genomics Platform"/>
            <consortium name="The Broad Institute Genome Sequencing Center for Infectious Disease"/>
            <person name="Wu L."/>
            <person name="Ma J."/>
        </authorList>
    </citation>
    <scope>NUCLEOTIDE SEQUENCE [LARGE SCALE GENOMIC DNA]</scope>
    <source>
        <strain evidence="2">CGMCC 4.7283</strain>
    </source>
</reference>
<dbReference type="Proteomes" id="UP001595973">
    <property type="component" value="Unassembled WGS sequence"/>
</dbReference>
<evidence type="ECO:0000313" key="2">
    <source>
        <dbReference type="Proteomes" id="UP001595973"/>
    </source>
</evidence>
<dbReference type="SUPFAM" id="SSF52540">
    <property type="entry name" value="P-loop containing nucleoside triphosphate hydrolases"/>
    <property type="match status" value="1"/>
</dbReference>
<comment type="caution">
    <text evidence="1">The sequence shown here is derived from an EMBL/GenBank/DDBJ whole genome shotgun (WGS) entry which is preliminary data.</text>
</comment>
<accession>A0ABV9KES5</accession>
<protein>
    <recommendedName>
        <fullName evidence="3">Sulfotransferase family protein</fullName>
    </recommendedName>
</protein>
<dbReference type="InterPro" id="IPR027417">
    <property type="entry name" value="P-loop_NTPase"/>
</dbReference>
<gene>
    <name evidence="1" type="ORF">ACFO5X_08475</name>
</gene>
<keyword evidence="2" id="KW-1185">Reference proteome</keyword>
<evidence type="ECO:0008006" key="3">
    <source>
        <dbReference type="Google" id="ProtNLM"/>
    </source>
</evidence>
<evidence type="ECO:0000313" key="1">
    <source>
        <dbReference type="EMBL" id="MFC4668584.1"/>
    </source>
</evidence>
<name>A0ABV9KES5_9RHOB</name>
<organism evidence="1 2">
    <name type="scientific">Seohaeicola nanhaiensis</name>
    <dbReference type="NCBI Taxonomy" id="1387282"/>
    <lineage>
        <taxon>Bacteria</taxon>
        <taxon>Pseudomonadati</taxon>
        <taxon>Pseudomonadota</taxon>
        <taxon>Alphaproteobacteria</taxon>
        <taxon>Rhodobacterales</taxon>
        <taxon>Roseobacteraceae</taxon>
        <taxon>Seohaeicola</taxon>
    </lineage>
</organism>
<dbReference type="EMBL" id="JBHSGI010000005">
    <property type="protein sequence ID" value="MFC4668584.1"/>
    <property type="molecule type" value="Genomic_DNA"/>
</dbReference>
<proteinExistence type="predicted"/>
<sequence length="209" mass="22693">MTLVAVNLGLPKSGTTTLAKALRLSGLTVADHRLRKRNAGDPARVGAYVAELLYQGFFETGDPLALIPHVEAISEMSMLHGTRSIWPQTDLALIRALRSHHPGVRFLATRRDSFAMSQSMLAWSNLGTDRLPGSGVPGLPVGFGVTTKQREQWIAGHYATLAEAFAGRDDYLEVDIADPAAPRRIAAFLGRDLPWWGRLNANPLQADSA</sequence>
<dbReference type="RefSeq" id="WP_380716893.1">
    <property type="nucleotide sequence ID" value="NZ_JBHSGI010000005.1"/>
</dbReference>
<dbReference type="Gene3D" id="3.40.50.300">
    <property type="entry name" value="P-loop containing nucleotide triphosphate hydrolases"/>
    <property type="match status" value="1"/>
</dbReference>